<reference evidence="2 3" key="1">
    <citation type="journal article" date="2016" name="Nat. Commun.">
        <title>Thousands of microbial genomes shed light on interconnected biogeochemical processes in an aquifer system.</title>
        <authorList>
            <person name="Anantharaman K."/>
            <person name="Brown C.T."/>
            <person name="Hug L.A."/>
            <person name="Sharon I."/>
            <person name="Castelle C.J."/>
            <person name="Probst A.J."/>
            <person name="Thomas B.C."/>
            <person name="Singh A."/>
            <person name="Wilkins M.J."/>
            <person name="Karaoz U."/>
            <person name="Brodie E.L."/>
            <person name="Williams K.H."/>
            <person name="Hubbard S.S."/>
            <person name="Banfield J.F."/>
        </authorList>
    </citation>
    <scope>NUCLEOTIDE SEQUENCE [LARGE SCALE GENOMIC DNA]</scope>
</reference>
<proteinExistence type="predicted"/>
<gene>
    <name evidence="2" type="ORF">A2773_01835</name>
</gene>
<evidence type="ECO:0000256" key="1">
    <source>
        <dbReference type="SAM" id="Phobius"/>
    </source>
</evidence>
<name>A0A1F5ZKC1_9BACT</name>
<comment type="caution">
    <text evidence="2">The sequence shown here is derived from an EMBL/GenBank/DDBJ whole genome shotgun (WGS) entry which is preliminary data.</text>
</comment>
<keyword evidence="1" id="KW-0472">Membrane</keyword>
<protein>
    <submittedName>
        <fullName evidence="2">Uncharacterized protein</fullName>
    </submittedName>
</protein>
<keyword evidence="1" id="KW-1133">Transmembrane helix</keyword>
<dbReference type="AlphaFoldDB" id="A0A1F5ZKC1"/>
<organism evidence="2 3">
    <name type="scientific">Candidatus Gottesmanbacteria bacterium RIFCSPHIGHO2_01_FULL_39_10</name>
    <dbReference type="NCBI Taxonomy" id="1798375"/>
    <lineage>
        <taxon>Bacteria</taxon>
        <taxon>Candidatus Gottesmaniibacteriota</taxon>
    </lineage>
</organism>
<dbReference type="EMBL" id="MFJE01000068">
    <property type="protein sequence ID" value="OGG12928.1"/>
    <property type="molecule type" value="Genomic_DNA"/>
</dbReference>
<feature type="transmembrane region" description="Helical" evidence="1">
    <location>
        <begin position="135"/>
        <end position="154"/>
    </location>
</feature>
<dbReference type="Proteomes" id="UP000177383">
    <property type="component" value="Unassembled WGS sequence"/>
</dbReference>
<sequence length="266" mass="28678">MENRTNDTRKKLEAALELLTQETTTFDKFEKIKILIKGINPKLDQKLDSVSGAIKKLRQIQKGEIIELTIGAFPEDTEEKKKRKKALLFFITSWKDLKSEVARVKGIYNEASADNKISGQEQATMAGKILGVMKGPLGIITLGAVGIVALSQFITSSSVKININNKGCLALTPIAKLPVQIPGIKLPEETIPDGGTGVAQVPPLTISVDGTKDGSITLSTMGFSMGYYLPSGSSDLVFDGESLVGKETTVNLGDSKEHTLDVVCRK</sequence>
<evidence type="ECO:0000313" key="2">
    <source>
        <dbReference type="EMBL" id="OGG12928.1"/>
    </source>
</evidence>
<accession>A0A1F5ZKC1</accession>
<keyword evidence="1" id="KW-0812">Transmembrane</keyword>
<dbReference type="STRING" id="1798375.A2773_01835"/>
<evidence type="ECO:0000313" key="3">
    <source>
        <dbReference type="Proteomes" id="UP000177383"/>
    </source>
</evidence>